<proteinExistence type="predicted"/>
<sequence>MSDNNFDISILKKELGYYQVSVTYWHFGRARENEIRRMTSSTTYRWSTSCVELINWFQTRKTKVFYSQLRVLCKNYGKKETQKF</sequence>
<organism evidence="1">
    <name type="scientific">Siphoviridae sp. ctxc31</name>
    <dbReference type="NCBI Taxonomy" id="2826520"/>
    <lineage>
        <taxon>Viruses</taxon>
        <taxon>Duplodnaviria</taxon>
        <taxon>Heunggongvirae</taxon>
        <taxon>Uroviricota</taxon>
        <taxon>Caudoviricetes</taxon>
    </lineage>
</organism>
<dbReference type="EMBL" id="BK014938">
    <property type="protein sequence ID" value="DAD83580.1"/>
    <property type="molecule type" value="Genomic_DNA"/>
</dbReference>
<reference evidence="1" key="1">
    <citation type="journal article" date="2021" name="Proc. Natl. Acad. Sci. U.S.A.">
        <title>A Catalog of Tens of Thousands of Viruses from Human Metagenomes Reveals Hidden Associations with Chronic Diseases.</title>
        <authorList>
            <person name="Tisza M.J."/>
            <person name="Buck C.B."/>
        </authorList>
    </citation>
    <scope>NUCLEOTIDE SEQUENCE</scope>
    <source>
        <strain evidence="1">Ctxc31</strain>
    </source>
</reference>
<name>A0A8S5MMZ5_9CAUD</name>
<protein>
    <submittedName>
        <fullName evidence="1">Uncharacterized protein</fullName>
    </submittedName>
</protein>
<evidence type="ECO:0000313" key="1">
    <source>
        <dbReference type="EMBL" id="DAD83580.1"/>
    </source>
</evidence>
<accession>A0A8S5MMZ5</accession>